<dbReference type="Proteomes" id="UP001500353">
    <property type="component" value="Unassembled WGS sequence"/>
</dbReference>
<reference evidence="2" key="1">
    <citation type="journal article" date="2019" name="Int. J. Syst. Evol. Microbiol.">
        <title>The Global Catalogue of Microorganisms (GCM) 10K type strain sequencing project: providing services to taxonomists for standard genome sequencing and annotation.</title>
        <authorList>
            <consortium name="The Broad Institute Genomics Platform"/>
            <consortium name="The Broad Institute Genome Sequencing Center for Infectious Disease"/>
            <person name="Wu L."/>
            <person name="Ma J."/>
        </authorList>
    </citation>
    <scope>NUCLEOTIDE SEQUENCE [LARGE SCALE GENOMIC DNA]</scope>
    <source>
        <strain evidence="2">JCM 18019</strain>
    </source>
</reference>
<protein>
    <submittedName>
        <fullName evidence="1">Uncharacterized protein</fullName>
    </submittedName>
</protein>
<proteinExistence type="predicted"/>
<gene>
    <name evidence="1" type="ORF">GCM10023210_18290</name>
</gene>
<sequence>MKANKVIVSFNNGSVPPQYAYRYQIIFSEQEGDAEMKLFKGYDTDEKMILSESKKFNIEIFQKLLSLLEKKENSEKPSNMTGGSQKSIDINAKKIMIEADDEAGISLFNRFLYLYSPDFLNLINKNINP</sequence>
<comment type="caution">
    <text evidence="1">The sequence shown here is derived from an EMBL/GenBank/DDBJ whole genome shotgun (WGS) entry which is preliminary data.</text>
</comment>
<accession>A0ABP9M535</accession>
<name>A0ABP9M535_9FLAO</name>
<dbReference type="EMBL" id="BAABHX010000003">
    <property type="protein sequence ID" value="GAA5091204.1"/>
    <property type="molecule type" value="Genomic_DNA"/>
</dbReference>
<evidence type="ECO:0000313" key="2">
    <source>
        <dbReference type="Proteomes" id="UP001500353"/>
    </source>
</evidence>
<keyword evidence="2" id="KW-1185">Reference proteome</keyword>
<evidence type="ECO:0000313" key="1">
    <source>
        <dbReference type="EMBL" id="GAA5091204.1"/>
    </source>
</evidence>
<dbReference type="RefSeq" id="WP_345202745.1">
    <property type="nucleotide sequence ID" value="NZ_BAABHX010000003.1"/>
</dbReference>
<organism evidence="1 2">
    <name type="scientific">Chryseobacterium ginsengisoli</name>
    <dbReference type="NCBI Taxonomy" id="363853"/>
    <lineage>
        <taxon>Bacteria</taxon>
        <taxon>Pseudomonadati</taxon>
        <taxon>Bacteroidota</taxon>
        <taxon>Flavobacteriia</taxon>
        <taxon>Flavobacteriales</taxon>
        <taxon>Weeksellaceae</taxon>
        <taxon>Chryseobacterium group</taxon>
        <taxon>Chryseobacterium</taxon>
    </lineage>
</organism>